<name>A0AA38FWT5_TAXCH</name>
<accession>A0AA38FWT5</accession>
<gene>
    <name evidence="2" type="ORF">KI387_026954</name>
</gene>
<feature type="region of interest" description="Disordered" evidence="1">
    <location>
        <begin position="1"/>
        <end position="30"/>
    </location>
</feature>
<evidence type="ECO:0000313" key="3">
    <source>
        <dbReference type="Proteomes" id="UP000824469"/>
    </source>
</evidence>
<feature type="non-terminal residue" evidence="2">
    <location>
        <position position="53"/>
    </location>
</feature>
<dbReference type="EMBL" id="JAHRHJ020000006">
    <property type="protein sequence ID" value="KAH9311919.1"/>
    <property type="molecule type" value="Genomic_DNA"/>
</dbReference>
<protein>
    <submittedName>
        <fullName evidence="2">Uncharacterized protein</fullName>
    </submittedName>
</protein>
<reference evidence="2 3" key="1">
    <citation type="journal article" date="2021" name="Nat. Plants">
        <title>The Taxus genome provides insights into paclitaxel biosynthesis.</title>
        <authorList>
            <person name="Xiong X."/>
            <person name="Gou J."/>
            <person name="Liao Q."/>
            <person name="Li Y."/>
            <person name="Zhou Q."/>
            <person name="Bi G."/>
            <person name="Li C."/>
            <person name="Du R."/>
            <person name="Wang X."/>
            <person name="Sun T."/>
            <person name="Guo L."/>
            <person name="Liang H."/>
            <person name="Lu P."/>
            <person name="Wu Y."/>
            <person name="Zhang Z."/>
            <person name="Ro D.K."/>
            <person name="Shang Y."/>
            <person name="Huang S."/>
            <person name="Yan J."/>
        </authorList>
    </citation>
    <scope>NUCLEOTIDE SEQUENCE [LARGE SCALE GENOMIC DNA]</scope>
    <source>
        <strain evidence="2">Ta-2019</strain>
    </source>
</reference>
<proteinExistence type="predicted"/>
<dbReference type="AlphaFoldDB" id="A0AA38FWT5"/>
<evidence type="ECO:0000313" key="2">
    <source>
        <dbReference type="EMBL" id="KAH9311919.1"/>
    </source>
</evidence>
<dbReference type="Proteomes" id="UP000824469">
    <property type="component" value="Unassembled WGS sequence"/>
</dbReference>
<keyword evidence="3" id="KW-1185">Reference proteome</keyword>
<feature type="compositionally biased region" description="Basic and acidic residues" evidence="1">
    <location>
        <begin position="13"/>
        <end position="23"/>
    </location>
</feature>
<organism evidence="2 3">
    <name type="scientific">Taxus chinensis</name>
    <name type="common">Chinese yew</name>
    <name type="synonym">Taxus wallichiana var. chinensis</name>
    <dbReference type="NCBI Taxonomy" id="29808"/>
    <lineage>
        <taxon>Eukaryota</taxon>
        <taxon>Viridiplantae</taxon>
        <taxon>Streptophyta</taxon>
        <taxon>Embryophyta</taxon>
        <taxon>Tracheophyta</taxon>
        <taxon>Spermatophyta</taxon>
        <taxon>Pinopsida</taxon>
        <taxon>Pinidae</taxon>
        <taxon>Conifers II</taxon>
        <taxon>Cupressales</taxon>
        <taxon>Taxaceae</taxon>
        <taxon>Taxus</taxon>
    </lineage>
</organism>
<evidence type="ECO:0000256" key="1">
    <source>
        <dbReference type="SAM" id="MobiDB-lite"/>
    </source>
</evidence>
<comment type="caution">
    <text evidence="2">The sequence shown here is derived from an EMBL/GenBank/DDBJ whole genome shotgun (WGS) entry which is preliminary data.</text>
</comment>
<sequence>MGEVQLVMEDQFPGEKKDNEHSGISKATTHWRQVDDIHDRGKNHEEVTCMDNT</sequence>